<keyword evidence="1" id="KW-0732">Signal</keyword>
<comment type="caution">
    <text evidence="2">The sequence shown here is derived from an EMBL/GenBank/DDBJ whole genome shotgun (WGS) entry which is preliminary data.</text>
</comment>
<organism evidence="2 3">
    <name type="scientific">Mucilaginibacter hurinus</name>
    <dbReference type="NCBI Taxonomy" id="2201324"/>
    <lineage>
        <taxon>Bacteria</taxon>
        <taxon>Pseudomonadati</taxon>
        <taxon>Bacteroidota</taxon>
        <taxon>Sphingobacteriia</taxon>
        <taxon>Sphingobacteriales</taxon>
        <taxon>Sphingobacteriaceae</taxon>
        <taxon>Mucilaginibacter</taxon>
    </lineage>
</organism>
<gene>
    <name evidence="2" type="ORF">DJ568_16320</name>
</gene>
<dbReference type="RefSeq" id="WP_114006371.1">
    <property type="nucleotide sequence ID" value="NZ_QGDC01000010.1"/>
</dbReference>
<keyword evidence="3" id="KW-1185">Reference proteome</keyword>
<feature type="signal peptide" evidence="1">
    <location>
        <begin position="1"/>
        <end position="21"/>
    </location>
</feature>
<dbReference type="InterPro" id="IPR011990">
    <property type="entry name" value="TPR-like_helical_dom_sf"/>
</dbReference>
<evidence type="ECO:0000256" key="1">
    <source>
        <dbReference type="SAM" id="SignalP"/>
    </source>
</evidence>
<dbReference type="EMBL" id="QGDC01000010">
    <property type="protein sequence ID" value="RCH53801.1"/>
    <property type="molecule type" value="Genomic_DNA"/>
</dbReference>
<reference evidence="2 3" key="1">
    <citation type="submission" date="2018-05" db="EMBL/GenBank/DDBJ databases">
        <title>Mucilaginibacter hurinus sp. nov., isolated from briquette warehouse soil.</title>
        <authorList>
            <person name="Choi L."/>
        </authorList>
    </citation>
    <scope>NUCLEOTIDE SEQUENCE [LARGE SCALE GENOMIC DNA]</scope>
    <source>
        <strain evidence="2 3">ZR32</strain>
    </source>
</reference>
<evidence type="ECO:0000313" key="3">
    <source>
        <dbReference type="Proteomes" id="UP000253209"/>
    </source>
</evidence>
<dbReference type="SUPFAM" id="SSF48452">
    <property type="entry name" value="TPR-like"/>
    <property type="match status" value="1"/>
</dbReference>
<accession>A0A367GM86</accession>
<dbReference type="Pfam" id="PF11138">
    <property type="entry name" value="DUF2911"/>
    <property type="match status" value="1"/>
</dbReference>
<dbReference type="AlphaFoldDB" id="A0A367GM86"/>
<feature type="chain" id="PRO_5017025243" description="DUF2911 domain-containing protein" evidence="1">
    <location>
        <begin position="22"/>
        <end position="281"/>
    </location>
</feature>
<evidence type="ECO:0008006" key="4">
    <source>
        <dbReference type="Google" id="ProtNLM"/>
    </source>
</evidence>
<protein>
    <recommendedName>
        <fullName evidence="4">DUF2911 domain-containing protein</fullName>
    </recommendedName>
</protein>
<dbReference type="Gene3D" id="1.25.40.1040">
    <property type="match status" value="1"/>
</dbReference>
<proteinExistence type="predicted"/>
<sequence length="281" mass="31531">MKKFIHLLIIALVVCSLNTYAQEGPRIPGSSSTQTIIQDFGLGKITVTYSRPNVKGRKIFGGIQPYGQVWRTGANWATTITFTEETTVEGNKVPAGTYALFTIPGEKEWTIILNKNAKQWGAYGYKQAEDQVRFTVPAKIRPEKRESFTMGFSNVTTKSAELYMVWDLTAVVIKLATNDDAQIVANIDELMKGEKKPYFDAIQYYYENNHDLNKALGWVAEAEKAHPKAPWFKLWKARILLKQGNNAGAIAAANEGINIAKETKDDEYIRLNEGVLEMAKK</sequence>
<dbReference type="OrthoDB" id="195456at2"/>
<evidence type="ECO:0000313" key="2">
    <source>
        <dbReference type="EMBL" id="RCH53801.1"/>
    </source>
</evidence>
<name>A0A367GM86_9SPHI</name>
<dbReference type="Proteomes" id="UP000253209">
    <property type="component" value="Unassembled WGS sequence"/>
</dbReference>
<dbReference type="InterPro" id="IPR021314">
    <property type="entry name" value="DUF2911"/>
</dbReference>